<keyword evidence="5 11" id="KW-0808">Transferase</keyword>
<dbReference type="Proteomes" id="UP000549971">
    <property type="component" value="Unassembled WGS sequence"/>
</dbReference>
<dbReference type="InterPro" id="IPR027417">
    <property type="entry name" value="P-loop_NTPase"/>
</dbReference>
<evidence type="ECO:0000256" key="10">
    <source>
        <dbReference type="ARBA" id="ARBA00048567"/>
    </source>
</evidence>
<keyword evidence="8 11" id="KW-0067">ATP-binding</keyword>
<sequence length="254" mass="25758">MSDASVPGDARSGEARSGEVRSGEVRSGEVRSGEVRSGEVRSGEVRSGEVRSGEAHSGEARSGEARSGGAGSGEARSVGDPSAPAGASAGPVVVLVGPPGSGKSTVAELLSAKLGAVHRDTDTDVETGAGKPISDIFVDSGEPVFRELERAAIVAALKADGVVLSLGGGAILDADTRADLAGHTVVFLDVSIGEAAKRVGLGVARPLLLGNVRTQLKNLMDARRPLYAEVAKHTVTTDGRSPEEIAREIVEHLG</sequence>
<dbReference type="SUPFAM" id="SSF52540">
    <property type="entry name" value="P-loop containing nucleoside triphosphate hydrolases"/>
    <property type="match status" value="1"/>
</dbReference>
<comment type="similarity">
    <text evidence="2 11">Belongs to the shikimate kinase family.</text>
</comment>
<keyword evidence="6 11" id="KW-0547">Nucleotide-binding</keyword>
<dbReference type="GO" id="GO:0005524">
    <property type="term" value="F:ATP binding"/>
    <property type="evidence" value="ECO:0007669"/>
    <property type="project" value="UniProtKB-UniRule"/>
</dbReference>
<feature type="binding site" evidence="11">
    <location>
        <position position="104"/>
    </location>
    <ligand>
        <name>Mg(2+)</name>
        <dbReference type="ChEBI" id="CHEBI:18420"/>
    </ligand>
</feature>
<feature type="binding site" evidence="11">
    <location>
        <position position="205"/>
    </location>
    <ligand>
        <name>ATP</name>
        <dbReference type="ChEBI" id="CHEBI:30616"/>
    </ligand>
</feature>
<dbReference type="HAMAP" id="MF_00109">
    <property type="entry name" value="Shikimate_kinase"/>
    <property type="match status" value="1"/>
</dbReference>
<dbReference type="GO" id="GO:0005829">
    <property type="term" value="C:cytosol"/>
    <property type="evidence" value="ECO:0007669"/>
    <property type="project" value="TreeGrafter"/>
</dbReference>
<dbReference type="Gene3D" id="3.40.50.300">
    <property type="entry name" value="P-loop containing nucleotide triphosphate hydrolases"/>
    <property type="match status" value="1"/>
</dbReference>
<dbReference type="GO" id="GO:0009423">
    <property type="term" value="P:chorismate biosynthetic process"/>
    <property type="evidence" value="ECO:0007669"/>
    <property type="project" value="UniProtKB-UniRule"/>
</dbReference>
<feature type="binding site" evidence="11">
    <location>
        <position position="223"/>
    </location>
    <ligand>
        <name>substrate</name>
    </ligand>
</feature>
<dbReference type="GO" id="GO:0000287">
    <property type="term" value="F:magnesium ion binding"/>
    <property type="evidence" value="ECO:0007669"/>
    <property type="project" value="UniProtKB-UniRule"/>
</dbReference>
<dbReference type="EC" id="2.7.1.71" evidence="3 11"/>
<gene>
    <name evidence="11" type="primary">aroK</name>
    <name evidence="13" type="ORF">HDA39_002835</name>
</gene>
<feature type="region of interest" description="Disordered" evidence="12">
    <location>
        <begin position="1"/>
        <end position="86"/>
    </location>
</feature>
<comment type="pathway">
    <text evidence="1 11">Metabolic intermediate biosynthesis; chorismate biosynthesis; chorismate from D-erythrose 4-phosphate and phosphoenolpyruvate: step 5/7.</text>
</comment>
<dbReference type="Pfam" id="PF01202">
    <property type="entry name" value="SKI"/>
    <property type="match status" value="1"/>
</dbReference>
<dbReference type="UniPathway" id="UPA00053">
    <property type="reaction ID" value="UER00088"/>
</dbReference>
<keyword evidence="14" id="KW-1185">Reference proteome</keyword>
<keyword evidence="11" id="KW-0963">Cytoplasm</keyword>
<comment type="subcellular location">
    <subcellularLocation>
        <location evidence="11">Cytoplasm</location>
    </subcellularLocation>
</comment>
<evidence type="ECO:0000256" key="3">
    <source>
        <dbReference type="ARBA" id="ARBA00012154"/>
    </source>
</evidence>
<feature type="binding site" evidence="11">
    <location>
        <position position="240"/>
    </location>
    <ligand>
        <name>ATP</name>
        <dbReference type="ChEBI" id="CHEBI:30616"/>
    </ligand>
</feature>
<evidence type="ECO:0000313" key="13">
    <source>
        <dbReference type="EMBL" id="MBB5836101.1"/>
    </source>
</evidence>
<feature type="compositionally biased region" description="Basic and acidic residues" evidence="12">
    <location>
        <begin position="11"/>
        <end position="64"/>
    </location>
</feature>
<feature type="binding site" evidence="11">
    <location>
        <position position="122"/>
    </location>
    <ligand>
        <name>substrate</name>
    </ligand>
</feature>
<comment type="cofactor">
    <cofactor evidence="11">
        <name>Mg(2+)</name>
        <dbReference type="ChEBI" id="CHEBI:18420"/>
    </cofactor>
    <text evidence="11">Binds 1 Mg(2+) ion per subunit.</text>
</comment>
<dbReference type="AlphaFoldDB" id="A0A7W9MTS7"/>
<evidence type="ECO:0000256" key="9">
    <source>
        <dbReference type="ARBA" id="ARBA00023141"/>
    </source>
</evidence>
<organism evidence="13 14">
    <name type="scientific">Kribbella italica</name>
    <dbReference type="NCBI Taxonomy" id="1540520"/>
    <lineage>
        <taxon>Bacteria</taxon>
        <taxon>Bacillati</taxon>
        <taxon>Actinomycetota</taxon>
        <taxon>Actinomycetes</taxon>
        <taxon>Propionibacteriales</taxon>
        <taxon>Kribbellaceae</taxon>
        <taxon>Kribbella</taxon>
    </lineage>
</organism>
<dbReference type="InterPro" id="IPR000623">
    <property type="entry name" value="Shikimate_kinase/TSH1"/>
</dbReference>
<evidence type="ECO:0000256" key="7">
    <source>
        <dbReference type="ARBA" id="ARBA00022777"/>
    </source>
</evidence>
<evidence type="ECO:0000256" key="2">
    <source>
        <dbReference type="ARBA" id="ARBA00006997"/>
    </source>
</evidence>
<evidence type="ECO:0000256" key="5">
    <source>
        <dbReference type="ARBA" id="ARBA00022679"/>
    </source>
</evidence>
<comment type="caution">
    <text evidence="13">The sequence shown here is derived from an EMBL/GenBank/DDBJ whole genome shotgun (WGS) entry which is preliminary data.</text>
</comment>
<dbReference type="EMBL" id="JACHMY010000001">
    <property type="protein sequence ID" value="MBB5836101.1"/>
    <property type="molecule type" value="Genomic_DNA"/>
</dbReference>
<dbReference type="InterPro" id="IPR031322">
    <property type="entry name" value="Shikimate/glucono_kinase"/>
</dbReference>
<feature type="binding site" evidence="11">
    <location>
        <begin position="100"/>
        <end position="105"/>
    </location>
    <ligand>
        <name>ATP</name>
        <dbReference type="ChEBI" id="CHEBI:30616"/>
    </ligand>
</feature>
<proteinExistence type="inferred from homology"/>
<accession>A0A7W9MTS7</accession>
<feature type="binding site" evidence="11">
    <location>
        <position position="168"/>
    </location>
    <ligand>
        <name>substrate</name>
    </ligand>
</feature>
<dbReference type="PRINTS" id="PR01100">
    <property type="entry name" value="SHIKIMTKNASE"/>
</dbReference>
<keyword evidence="11" id="KW-0460">Magnesium</keyword>
<evidence type="ECO:0000256" key="1">
    <source>
        <dbReference type="ARBA" id="ARBA00004842"/>
    </source>
</evidence>
<evidence type="ECO:0000256" key="12">
    <source>
        <dbReference type="SAM" id="MobiDB-lite"/>
    </source>
</evidence>
<feature type="binding site" evidence="11">
    <location>
        <position position="146"/>
    </location>
    <ligand>
        <name>substrate</name>
    </ligand>
</feature>
<name>A0A7W9MTS7_9ACTN</name>
<evidence type="ECO:0000313" key="14">
    <source>
        <dbReference type="Proteomes" id="UP000549971"/>
    </source>
</evidence>
<evidence type="ECO:0000256" key="4">
    <source>
        <dbReference type="ARBA" id="ARBA00022605"/>
    </source>
</evidence>
<evidence type="ECO:0000256" key="6">
    <source>
        <dbReference type="ARBA" id="ARBA00022741"/>
    </source>
</evidence>
<comment type="subunit">
    <text evidence="11">Monomer.</text>
</comment>
<keyword evidence="9 11" id="KW-0057">Aromatic amino acid biosynthesis</keyword>
<protein>
    <recommendedName>
        <fullName evidence="3 11">Shikimate kinase</fullName>
        <shortName evidence="11">SK</shortName>
        <ecNumber evidence="3 11">2.7.1.71</ecNumber>
    </recommendedName>
</protein>
<dbReference type="CDD" id="cd00464">
    <property type="entry name" value="SK"/>
    <property type="match status" value="1"/>
</dbReference>
<dbReference type="GO" id="GO:0008652">
    <property type="term" value="P:amino acid biosynthetic process"/>
    <property type="evidence" value="ECO:0007669"/>
    <property type="project" value="UniProtKB-KW"/>
</dbReference>
<reference evidence="13 14" key="1">
    <citation type="submission" date="2020-08" db="EMBL/GenBank/DDBJ databases">
        <title>Sequencing the genomes of 1000 actinobacteria strains.</title>
        <authorList>
            <person name="Klenk H.-P."/>
        </authorList>
    </citation>
    <scope>NUCLEOTIDE SEQUENCE [LARGE SCALE GENOMIC DNA]</scope>
    <source>
        <strain evidence="13 14">DSM 28967</strain>
    </source>
</reference>
<keyword evidence="11" id="KW-0479">Metal-binding</keyword>
<keyword evidence="7 11" id="KW-0418">Kinase</keyword>
<dbReference type="PANTHER" id="PTHR21087">
    <property type="entry name" value="SHIKIMATE KINASE"/>
    <property type="match status" value="1"/>
</dbReference>
<comment type="catalytic activity">
    <reaction evidence="10 11">
        <text>shikimate + ATP = 3-phosphoshikimate + ADP + H(+)</text>
        <dbReference type="Rhea" id="RHEA:13121"/>
        <dbReference type="ChEBI" id="CHEBI:15378"/>
        <dbReference type="ChEBI" id="CHEBI:30616"/>
        <dbReference type="ChEBI" id="CHEBI:36208"/>
        <dbReference type="ChEBI" id="CHEBI:145989"/>
        <dbReference type="ChEBI" id="CHEBI:456216"/>
        <dbReference type="EC" id="2.7.1.71"/>
    </reaction>
</comment>
<comment type="function">
    <text evidence="11">Catalyzes the specific phosphorylation of the 3-hydroxyl group of shikimic acid using ATP as a cosubstrate.</text>
</comment>
<evidence type="ECO:0000256" key="8">
    <source>
        <dbReference type="ARBA" id="ARBA00022840"/>
    </source>
</evidence>
<dbReference type="RefSeq" id="WP_337925743.1">
    <property type="nucleotide sequence ID" value="NZ_JACHMY010000001.1"/>
</dbReference>
<dbReference type="GO" id="GO:0004765">
    <property type="term" value="F:shikimate kinase activity"/>
    <property type="evidence" value="ECO:0007669"/>
    <property type="project" value="UniProtKB-UniRule"/>
</dbReference>
<keyword evidence="4 11" id="KW-0028">Amino-acid biosynthesis</keyword>
<dbReference type="PANTHER" id="PTHR21087:SF16">
    <property type="entry name" value="SHIKIMATE KINASE 1, CHLOROPLASTIC"/>
    <property type="match status" value="1"/>
</dbReference>
<feature type="compositionally biased region" description="Low complexity" evidence="12">
    <location>
        <begin position="73"/>
        <end position="86"/>
    </location>
</feature>
<dbReference type="InterPro" id="IPR023000">
    <property type="entry name" value="Shikimate_kinase_CS"/>
</dbReference>
<dbReference type="PROSITE" id="PS01128">
    <property type="entry name" value="SHIKIMATE_KINASE"/>
    <property type="match status" value="1"/>
</dbReference>
<dbReference type="GO" id="GO:0009073">
    <property type="term" value="P:aromatic amino acid family biosynthetic process"/>
    <property type="evidence" value="ECO:0007669"/>
    <property type="project" value="UniProtKB-KW"/>
</dbReference>
<evidence type="ECO:0000256" key="11">
    <source>
        <dbReference type="HAMAP-Rule" id="MF_00109"/>
    </source>
</evidence>